<evidence type="ECO:0000313" key="3">
    <source>
        <dbReference type="Proteomes" id="UP001141629"/>
    </source>
</evidence>
<evidence type="ECO:0000313" key="2">
    <source>
        <dbReference type="EMBL" id="MCV7424359.1"/>
    </source>
</evidence>
<dbReference type="EMBL" id="JACKVK010000014">
    <property type="protein sequence ID" value="MCV7424359.1"/>
    <property type="molecule type" value="Genomic_DNA"/>
</dbReference>
<dbReference type="InterPro" id="IPR036390">
    <property type="entry name" value="WH_DNA-bd_sf"/>
</dbReference>
<dbReference type="Gene3D" id="1.10.10.10">
    <property type="entry name" value="Winged helix-like DNA-binding domain superfamily/Winged helix DNA-binding domain"/>
    <property type="match status" value="1"/>
</dbReference>
<accession>A0A9X2Z9A9</accession>
<dbReference type="Proteomes" id="UP001141629">
    <property type="component" value="Unassembled WGS sequence"/>
</dbReference>
<organism evidence="2 3">
    <name type="scientific">Mycobacterium yunnanensis</name>
    <dbReference type="NCBI Taxonomy" id="368477"/>
    <lineage>
        <taxon>Bacteria</taxon>
        <taxon>Bacillati</taxon>
        <taxon>Actinomycetota</taxon>
        <taxon>Actinomycetes</taxon>
        <taxon>Mycobacteriales</taxon>
        <taxon>Mycobacteriaceae</taxon>
        <taxon>Mycobacterium</taxon>
    </lineage>
</organism>
<comment type="caution">
    <text evidence="2">The sequence shown here is derived from an EMBL/GenBank/DDBJ whole genome shotgun (WGS) entry which is preliminary data.</text>
</comment>
<dbReference type="RefSeq" id="WP_263999420.1">
    <property type="nucleotide sequence ID" value="NZ_JACKVK010000014.1"/>
</dbReference>
<reference evidence="2" key="1">
    <citation type="submission" date="2020-07" db="EMBL/GenBank/DDBJ databases">
        <authorList>
            <person name="Pettersson B.M.F."/>
            <person name="Behra P.R.K."/>
            <person name="Ramesh M."/>
            <person name="Das S."/>
            <person name="Dasgupta S."/>
            <person name="Kirsebom L.A."/>
        </authorList>
    </citation>
    <scope>NUCLEOTIDE SEQUENCE</scope>
    <source>
        <strain evidence="2">DSM 44838</strain>
    </source>
</reference>
<dbReference type="SUPFAM" id="SSF46785">
    <property type="entry name" value="Winged helix' DNA-binding domain"/>
    <property type="match status" value="1"/>
</dbReference>
<gene>
    <name evidence="2" type="ORF">H7K45_27820</name>
</gene>
<protein>
    <submittedName>
        <fullName evidence="2">PadR family transcriptional regulator</fullName>
    </submittedName>
</protein>
<evidence type="ECO:0000256" key="1">
    <source>
        <dbReference type="SAM" id="MobiDB-lite"/>
    </source>
</evidence>
<name>A0A9X2Z9A9_9MYCO</name>
<reference evidence="2" key="2">
    <citation type="journal article" date="2022" name="BMC Genomics">
        <title>Comparative genome analysis of mycobacteria focusing on tRNA and non-coding RNA.</title>
        <authorList>
            <person name="Behra P.R.K."/>
            <person name="Pettersson B.M.F."/>
            <person name="Ramesh M."/>
            <person name="Das S."/>
            <person name="Dasgupta S."/>
            <person name="Kirsebom L.A."/>
        </authorList>
    </citation>
    <scope>NUCLEOTIDE SEQUENCE</scope>
    <source>
        <strain evidence="2">DSM 44838</strain>
    </source>
</reference>
<sequence length="103" mass="11596">MLKEFVDELGEPQYGYKLMQSTGFSSAKTYQILARLTGAGWLTRHDDPGATPESGGPPRITYTMRPQAVPRARTLIQEAQEEFSPAPKRRRVRNPLQAFGWTS</sequence>
<dbReference type="AlphaFoldDB" id="A0A9X2Z9A9"/>
<dbReference type="InterPro" id="IPR036388">
    <property type="entry name" value="WH-like_DNA-bd_sf"/>
</dbReference>
<keyword evidence="3" id="KW-1185">Reference proteome</keyword>
<proteinExistence type="predicted"/>
<feature type="region of interest" description="Disordered" evidence="1">
    <location>
        <begin position="81"/>
        <end position="103"/>
    </location>
</feature>